<evidence type="ECO:0000313" key="1">
    <source>
        <dbReference type="EMBL" id="OHE92884.1"/>
    </source>
</evidence>
<name>A0A1G4AUR6_9PEZI</name>
<keyword evidence="2" id="KW-1185">Reference proteome</keyword>
<comment type="caution">
    <text evidence="1">The sequence shown here is derived from an EMBL/GenBank/DDBJ whole genome shotgun (WGS) entry which is preliminary data.</text>
</comment>
<evidence type="ECO:0000313" key="2">
    <source>
        <dbReference type="Proteomes" id="UP000176998"/>
    </source>
</evidence>
<sequence>MLLPEPDPVAKKVTLTVGAPGFRKQEEAERSFAACACTSCAEASAGPVAQGNDHVMAADLFGASEERPGVLELDDVMISRSGLWVFMITAASNRGAAAVDRAF</sequence>
<dbReference type="GeneID" id="34564958"/>
<gene>
    <name evidence="1" type="ORF">CORC01_11826</name>
</gene>
<accession>A0A1G4AUR6</accession>
<dbReference type="Proteomes" id="UP000176998">
    <property type="component" value="Unassembled WGS sequence"/>
</dbReference>
<dbReference type="RefSeq" id="XP_022470052.1">
    <property type="nucleotide sequence ID" value="XM_022623448.1"/>
</dbReference>
<dbReference type="EMBL" id="MJBS01000134">
    <property type="protein sequence ID" value="OHE92884.1"/>
    <property type="molecule type" value="Genomic_DNA"/>
</dbReference>
<organism evidence="1 2">
    <name type="scientific">Colletotrichum orchidophilum</name>
    <dbReference type="NCBI Taxonomy" id="1209926"/>
    <lineage>
        <taxon>Eukaryota</taxon>
        <taxon>Fungi</taxon>
        <taxon>Dikarya</taxon>
        <taxon>Ascomycota</taxon>
        <taxon>Pezizomycotina</taxon>
        <taxon>Sordariomycetes</taxon>
        <taxon>Hypocreomycetidae</taxon>
        <taxon>Glomerellales</taxon>
        <taxon>Glomerellaceae</taxon>
        <taxon>Colletotrichum</taxon>
    </lineage>
</organism>
<proteinExistence type="predicted"/>
<reference evidence="1 2" key="1">
    <citation type="submission" date="2016-09" db="EMBL/GenBank/DDBJ databases">
        <authorList>
            <person name="Capua I."/>
            <person name="De Benedictis P."/>
            <person name="Joannis T."/>
            <person name="Lombin L.H."/>
            <person name="Cattoli G."/>
        </authorList>
    </citation>
    <scope>NUCLEOTIDE SEQUENCE [LARGE SCALE GENOMIC DNA]</scope>
    <source>
        <strain evidence="1 2">IMI 309357</strain>
    </source>
</reference>
<protein>
    <submittedName>
        <fullName evidence="1">Uncharacterized protein</fullName>
    </submittedName>
</protein>
<dbReference type="AlphaFoldDB" id="A0A1G4AUR6"/>